<dbReference type="HOGENOM" id="CLU_950029_0_0_1"/>
<name>J9DKG6_EDHAE</name>
<gene>
    <name evidence="1" type="ORF">EDEG_02554</name>
</gene>
<reference evidence="2" key="2">
    <citation type="submission" date="2015-07" db="EMBL/GenBank/DDBJ databases">
        <title>Contrasting host-pathogen interactions and genome evolution in two generalist and specialist microsporidian pathogens of mosquitoes.</title>
        <authorList>
            <consortium name="The Broad Institute Genomics Platform"/>
            <consortium name="The Broad Institute Genome Sequencing Center for Infectious Disease"/>
            <person name="Cuomo C.A."/>
            <person name="Sanscrainte N.D."/>
            <person name="Goldberg J.M."/>
            <person name="Heiman D."/>
            <person name="Young S."/>
            <person name="Zeng Q."/>
            <person name="Becnel J.J."/>
            <person name="Birren B.W."/>
        </authorList>
    </citation>
    <scope>NUCLEOTIDE SEQUENCE [LARGE SCALE GENOMIC DNA]</scope>
    <source>
        <strain evidence="2">USNM 41457</strain>
    </source>
</reference>
<reference evidence="1 2" key="1">
    <citation type="submission" date="2011-08" db="EMBL/GenBank/DDBJ databases">
        <authorList>
            <person name="Liu Z.J."/>
            <person name="Shi F.L."/>
            <person name="Lu J.Q."/>
            <person name="Li M."/>
            <person name="Wang Z.L."/>
        </authorList>
    </citation>
    <scope>NUCLEOTIDE SEQUENCE [LARGE SCALE GENOMIC DNA]</scope>
    <source>
        <strain evidence="1 2">USNM 41457</strain>
    </source>
</reference>
<comment type="caution">
    <text evidence="1">The sequence shown here is derived from an EMBL/GenBank/DDBJ whole genome shotgun (WGS) entry which is preliminary data.</text>
</comment>
<dbReference type="Proteomes" id="UP000003163">
    <property type="component" value="Unassembled WGS sequence"/>
</dbReference>
<accession>J9DKG6</accession>
<evidence type="ECO:0000313" key="2">
    <source>
        <dbReference type="Proteomes" id="UP000003163"/>
    </source>
</evidence>
<proteinExistence type="predicted"/>
<dbReference type="InParanoid" id="J9DKG6"/>
<dbReference type="EMBL" id="AFBI03000046">
    <property type="protein sequence ID" value="EJW03075.1"/>
    <property type="molecule type" value="Genomic_DNA"/>
</dbReference>
<dbReference type="VEuPathDB" id="MicrosporidiaDB:EDEG_02554"/>
<evidence type="ECO:0000313" key="1">
    <source>
        <dbReference type="EMBL" id="EJW03075.1"/>
    </source>
</evidence>
<keyword evidence="2" id="KW-1185">Reference proteome</keyword>
<organism evidence="1 2">
    <name type="scientific">Edhazardia aedis (strain USNM 41457)</name>
    <name type="common">Microsporidian parasite</name>
    <dbReference type="NCBI Taxonomy" id="1003232"/>
    <lineage>
        <taxon>Eukaryota</taxon>
        <taxon>Fungi</taxon>
        <taxon>Fungi incertae sedis</taxon>
        <taxon>Microsporidia</taxon>
        <taxon>Edhazardia</taxon>
    </lineage>
</organism>
<protein>
    <submittedName>
        <fullName evidence="1">Uncharacterized protein</fullName>
    </submittedName>
</protein>
<sequence length="293" mass="34075">MKLHILATVLIILALIALLGVNFWNVFSVKTSPENTADFIRSTEEVKYDKSLFERHTCVKISSKQPEKPRHLEYFINDDDDNYNFTNEEIKLMLNPCKFSLEDIEYNYIIKNVYLYINEEMFSLKVIFLDWAVKGESSANLEKSYIEEHLKYTGCELTSFLLQEIEKNDLKQSGKTSLKDLLSLKDFLLKEEIIDIAAASITRIWARMCAESNDCSMNPTTPFSLYKLNQKIKSGALTLNKSEFNLFHQKEDEILILIVQRHMPQKKNRPYLNTCKQFNVGIISWKKGKVDSV</sequence>
<dbReference type="AlphaFoldDB" id="J9DKG6"/>